<protein>
    <submittedName>
        <fullName evidence="1">Uncharacterized protein</fullName>
    </submittedName>
</protein>
<dbReference type="AlphaFoldDB" id="A0A4Y2MAR3"/>
<dbReference type="OrthoDB" id="6422270at2759"/>
<sequence length="117" mass="13194">MYGCPEKVVLSSSIIPQRHRRLVHQKSGGSKEMRLYPKNEGYCKNVLCNISEKDIDEKIQRDEAKKGLEQEGKKMLAVSNTKYSNVDEGVTLRIKVPNVERAKSDAFSILAVILSKT</sequence>
<dbReference type="Proteomes" id="UP000499080">
    <property type="component" value="Unassembled WGS sequence"/>
</dbReference>
<evidence type="ECO:0000313" key="2">
    <source>
        <dbReference type="Proteomes" id="UP000499080"/>
    </source>
</evidence>
<organism evidence="1 2">
    <name type="scientific">Araneus ventricosus</name>
    <name type="common">Orbweaver spider</name>
    <name type="synonym">Epeira ventricosa</name>
    <dbReference type="NCBI Taxonomy" id="182803"/>
    <lineage>
        <taxon>Eukaryota</taxon>
        <taxon>Metazoa</taxon>
        <taxon>Ecdysozoa</taxon>
        <taxon>Arthropoda</taxon>
        <taxon>Chelicerata</taxon>
        <taxon>Arachnida</taxon>
        <taxon>Araneae</taxon>
        <taxon>Araneomorphae</taxon>
        <taxon>Entelegynae</taxon>
        <taxon>Araneoidea</taxon>
        <taxon>Araneidae</taxon>
        <taxon>Araneus</taxon>
    </lineage>
</organism>
<proteinExistence type="predicted"/>
<keyword evidence="2" id="KW-1185">Reference proteome</keyword>
<accession>A0A4Y2MAR3</accession>
<reference evidence="1 2" key="1">
    <citation type="journal article" date="2019" name="Sci. Rep.">
        <title>Orb-weaving spider Araneus ventricosus genome elucidates the spidroin gene catalogue.</title>
        <authorList>
            <person name="Kono N."/>
            <person name="Nakamura H."/>
            <person name="Ohtoshi R."/>
            <person name="Moran D.A.P."/>
            <person name="Shinohara A."/>
            <person name="Yoshida Y."/>
            <person name="Fujiwara M."/>
            <person name="Mori M."/>
            <person name="Tomita M."/>
            <person name="Arakawa K."/>
        </authorList>
    </citation>
    <scope>NUCLEOTIDE SEQUENCE [LARGE SCALE GENOMIC DNA]</scope>
</reference>
<comment type="caution">
    <text evidence="1">The sequence shown here is derived from an EMBL/GenBank/DDBJ whole genome shotgun (WGS) entry which is preliminary data.</text>
</comment>
<evidence type="ECO:0000313" key="1">
    <source>
        <dbReference type="EMBL" id="GBN22796.1"/>
    </source>
</evidence>
<dbReference type="EMBL" id="BGPR01006906">
    <property type="protein sequence ID" value="GBN22796.1"/>
    <property type="molecule type" value="Genomic_DNA"/>
</dbReference>
<name>A0A4Y2MAR3_ARAVE</name>
<gene>
    <name evidence="1" type="ORF">AVEN_104508_1</name>
</gene>